<dbReference type="PROSITE" id="PS50075">
    <property type="entry name" value="CARRIER"/>
    <property type="match status" value="1"/>
</dbReference>
<dbReference type="Gene3D" id="3.30.559.10">
    <property type="entry name" value="Chloramphenicol acetyltransferase-like domain"/>
    <property type="match status" value="1"/>
</dbReference>
<sequence length="1093" mass="124482">MANKNIIPALFEEHAHRFPHDIAAQKDNEKLTYGELNEKANQLAHYLRSTGLKPDMPVALCLDRSFDFLITLFAILKAGGAYLPLDASQPEERLLFLLNDSKASILITQSAFIDKFASYQGAVVLLNLNDDALNKQPKDNLIPATTSEHLAYIIYTSGSTGTPKGVLIEHRSVINYCKWFAAYTGCTRQQRIDFSANPVFDMAVTCTLVPLMLGLTVVLCDDAIRKEIQSYLHFLAKYRINIIKLTPSYFKVLLHGAKNNFINLPQLQSIILGGENLASAECQSWLELYPKHVLYNEYGPTEATVAVSTYKVSSLSCTDLGTNVPIGTAGSNMSCILLDTNNNPVPDGEIGELFIGGACLARGYLNQPHLTQQHFITCRETRLYKTGDLCKKNSDGNIEYLGRIDEQVKIRGYRIEPSEIVKYMSTYPAIKEGAVLPQKDAFGEQRLIAYYIPKDRNGSLNANKLRQYLQKYLPEYMIPTVFLKIDSFPLTANGKLDKAALPLPSLGMNCQYVEPNTTLEKKLAQIWSDELGVQIIGLQDDFFDLGGHSLSAARIISKISSDLNKTVSIYDFYKAANIANLISIIKTTKKNKKKRSLRTPDYRQISNIPLSDFQFLLWMAHTFEPRAQKLNIVGRKRLNGRLNERALEFAFQAVLKKHEPFTYQLFKFKPAQKRKNICSFKLIVKDLTSLPVPQKERELQKSMTQLVNFYPWPKKNALVIGRLFYLNESESELQICIPHLISDDHCPDILFSELSRFYQLHNQLSLDKITADTRFKEHIFIERSAMKMHLDEDISFWGKYLNDVGLFTFPEEHVVFDMQNKNIPYSTYSVIPEELLHNLKHFCERNHISINNALGAVVALALRNCCGTGHNKSPYTYINIIQSTRDNPIYDNTIGCFLRVEPAKIKLDEKATLTGLSQQIRNAIIDTSNYQHCSNLVKLCSISSFKPNRIENFLTHLVTPLYSKLLKIPSIYRKILHQCGSRIVSYKRNTQFLINLNIRGNFVEQADKRELFGFNPKQINNTKDDLLAIDYVLEASFLRDDNQNTRYLVISANLKPEFREIIAREMIHIMELAAFDNQSHEQVIKHECAEQFS</sequence>
<dbReference type="SUPFAM" id="SSF47336">
    <property type="entry name" value="ACP-like"/>
    <property type="match status" value="1"/>
</dbReference>
<dbReference type="SUPFAM" id="SSF56801">
    <property type="entry name" value="Acetyl-CoA synthetase-like"/>
    <property type="match status" value="1"/>
</dbReference>
<accession>A0A377GA94</accession>
<keyword evidence="3" id="KW-0597">Phosphoprotein</keyword>
<dbReference type="STRING" id="1094715.GCA_000236165_00599"/>
<dbReference type="InterPro" id="IPR023213">
    <property type="entry name" value="CAT-like_dom_sf"/>
</dbReference>
<dbReference type="InterPro" id="IPR001242">
    <property type="entry name" value="Condensation_dom"/>
</dbReference>
<dbReference type="Gene3D" id="1.10.1200.10">
    <property type="entry name" value="ACP-like"/>
    <property type="match status" value="1"/>
</dbReference>
<dbReference type="Gene3D" id="2.30.38.10">
    <property type="entry name" value="Luciferase, Domain 3"/>
    <property type="match status" value="1"/>
</dbReference>
<dbReference type="OrthoDB" id="9757559at2"/>
<feature type="domain" description="Carrier" evidence="4">
    <location>
        <begin position="514"/>
        <end position="589"/>
    </location>
</feature>
<name>A0A377GA94_9GAMM</name>
<dbReference type="GO" id="GO:0031177">
    <property type="term" value="F:phosphopantetheine binding"/>
    <property type="evidence" value="ECO:0007669"/>
    <property type="project" value="TreeGrafter"/>
</dbReference>
<dbReference type="InterPro" id="IPR020845">
    <property type="entry name" value="AMP-binding_CS"/>
</dbReference>
<dbReference type="InterPro" id="IPR025110">
    <property type="entry name" value="AMP-bd_C"/>
</dbReference>
<evidence type="ECO:0000256" key="2">
    <source>
        <dbReference type="ARBA" id="ARBA00022450"/>
    </source>
</evidence>
<dbReference type="FunFam" id="3.30.300.30:FF:000010">
    <property type="entry name" value="Enterobactin synthetase component F"/>
    <property type="match status" value="1"/>
</dbReference>
<dbReference type="Proteomes" id="UP000254554">
    <property type="component" value="Unassembled WGS sequence"/>
</dbReference>
<dbReference type="InterPro" id="IPR045851">
    <property type="entry name" value="AMP-bd_C_sf"/>
</dbReference>
<evidence type="ECO:0000313" key="5">
    <source>
        <dbReference type="EMBL" id="STO21747.1"/>
    </source>
</evidence>
<dbReference type="FunFam" id="3.40.50.980:FF:000001">
    <property type="entry name" value="Non-ribosomal peptide synthetase"/>
    <property type="match status" value="1"/>
</dbReference>
<dbReference type="Pfam" id="PF00668">
    <property type="entry name" value="Condensation"/>
    <property type="match status" value="1"/>
</dbReference>
<dbReference type="PROSITE" id="PS00455">
    <property type="entry name" value="AMP_BINDING"/>
    <property type="match status" value="1"/>
</dbReference>
<evidence type="ECO:0000256" key="1">
    <source>
        <dbReference type="ARBA" id="ARBA00001957"/>
    </source>
</evidence>
<dbReference type="Pfam" id="PF00501">
    <property type="entry name" value="AMP-binding"/>
    <property type="match status" value="1"/>
</dbReference>
<dbReference type="FunFam" id="3.40.50.12780:FF:000012">
    <property type="entry name" value="Non-ribosomal peptide synthetase"/>
    <property type="match status" value="1"/>
</dbReference>
<gene>
    <name evidence="5" type="primary">grsB</name>
    <name evidence="5" type="ORF">NCTC11370_01826</name>
</gene>
<dbReference type="PANTHER" id="PTHR45527:SF1">
    <property type="entry name" value="FATTY ACID SYNTHASE"/>
    <property type="match status" value="1"/>
</dbReference>
<dbReference type="Gene3D" id="3.30.559.30">
    <property type="entry name" value="Nonribosomal peptide synthetase, condensation domain"/>
    <property type="match status" value="1"/>
</dbReference>
<dbReference type="CDD" id="cd05930">
    <property type="entry name" value="A_NRPS"/>
    <property type="match status" value="1"/>
</dbReference>
<dbReference type="AlphaFoldDB" id="A0A377GA94"/>
<dbReference type="PANTHER" id="PTHR45527">
    <property type="entry name" value="NONRIBOSOMAL PEPTIDE SYNTHETASE"/>
    <property type="match status" value="1"/>
</dbReference>
<dbReference type="NCBIfam" id="TIGR01733">
    <property type="entry name" value="AA-adenyl-dom"/>
    <property type="match status" value="1"/>
</dbReference>
<evidence type="ECO:0000259" key="4">
    <source>
        <dbReference type="PROSITE" id="PS50075"/>
    </source>
</evidence>
<dbReference type="RefSeq" id="WP_010654016.1">
    <property type="nucleotide sequence ID" value="NZ_JAPHOO010000001.1"/>
</dbReference>
<keyword evidence="6" id="KW-1185">Reference proteome</keyword>
<protein>
    <submittedName>
        <fullName evidence="5">Gramicidin S synthase II</fullName>
    </submittedName>
</protein>
<dbReference type="InterPro" id="IPR006162">
    <property type="entry name" value="Ppantetheine_attach_site"/>
</dbReference>
<dbReference type="InterPro" id="IPR010071">
    <property type="entry name" value="AA_adenyl_dom"/>
</dbReference>
<dbReference type="InterPro" id="IPR036736">
    <property type="entry name" value="ACP-like_sf"/>
</dbReference>
<comment type="cofactor">
    <cofactor evidence="1">
        <name>pantetheine 4'-phosphate</name>
        <dbReference type="ChEBI" id="CHEBI:47942"/>
    </cofactor>
</comment>
<dbReference type="PROSITE" id="PS00012">
    <property type="entry name" value="PHOSPHOPANTETHEINE"/>
    <property type="match status" value="1"/>
</dbReference>
<dbReference type="Gene3D" id="3.40.50.980">
    <property type="match status" value="2"/>
</dbReference>
<proteinExistence type="predicted"/>
<dbReference type="GO" id="GO:0043041">
    <property type="term" value="P:amino acid activation for nonribosomal peptide biosynthetic process"/>
    <property type="evidence" value="ECO:0007669"/>
    <property type="project" value="TreeGrafter"/>
</dbReference>
<dbReference type="GO" id="GO:0003824">
    <property type="term" value="F:catalytic activity"/>
    <property type="evidence" value="ECO:0007669"/>
    <property type="project" value="InterPro"/>
</dbReference>
<dbReference type="Pfam" id="PF13193">
    <property type="entry name" value="AMP-binding_C"/>
    <property type="match status" value="1"/>
</dbReference>
<dbReference type="Gene3D" id="3.30.300.30">
    <property type="match status" value="1"/>
</dbReference>
<dbReference type="GO" id="GO:0044550">
    <property type="term" value="P:secondary metabolite biosynthetic process"/>
    <property type="evidence" value="ECO:0007669"/>
    <property type="project" value="UniProtKB-ARBA"/>
</dbReference>
<evidence type="ECO:0000256" key="3">
    <source>
        <dbReference type="ARBA" id="ARBA00022553"/>
    </source>
</evidence>
<dbReference type="GeneID" id="93291616"/>
<dbReference type="InterPro" id="IPR009081">
    <property type="entry name" value="PP-bd_ACP"/>
</dbReference>
<dbReference type="Pfam" id="PF00550">
    <property type="entry name" value="PP-binding"/>
    <property type="match status" value="1"/>
</dbReference>
<keyword evidence="2" id="KW-0596">Phosphopantetheine</keyword>
<dbReference type="InterPro" id="IPR000873">
    <property type="entry name" value="AMP-dep_synth/lig_dom"/>
</dbReference>
<dbReference type="EMBL" id="UGGT01000001">
    <property type="protein sequence ID" value="STO21747.1"/>
    <property type="molecule type" value="Genomic_DNA"/>
</dbReference>
<dbReference type="SUPFAM" id="SSF52777">
    <property type="entry name" value="CoA-dependent acyltransferases"/>
    <property type="match status" value="2"/>
</dbReference>
<organism evidence="5 6">
    <name type="scientific">Fluoribacter dumoffii</name>
    <dbReference type="NCBI Taxonomy" id="463"/>
    <lineage>
        <taxon>Bacteria</taxon>
        <taxon>Pseudomonadati</taxon>
        <taxon>Pseudomonadota</taxon>
        <taxon>Gammaproteobacteria</taxon>
        <taxon>Legionellales</taxon>
        <taxon>Legionellaceae</taxon>
        <taxon>Fluoribacter</taxon>
    </lineage>
</organism>
<reference evidence="5 6" key="1">
    <citation type="submission" date="2018-06" db="EMBL/GenBank/DDBJ databases">
        <authorList>
            <consortium name="Pathogen Informatics"/>
            <person name="Doyle S."/>
        </authorList>
    </citation>
    <scope>NUCLEOTIDE SEQUENCE [LARGE SCALE GENOMIC DNA]</scope>
    <source>
        <strain evidence="5 6">NCTC11370</strain>
    </source>
</reference>
<evidence type="ECO:0000313" key="6">
    <source>
        <dbReference type="Proteomes" id="UP000254554"/>
    </source>
</evidence>
<dbReference type="GO" id="GO:0005737">
    <property type="term" value="C:cytoplasm"/>
    <property type="evidence" value="ECO:0007669"/>
    <property type="project" value="TreeGrafter"/>
</dbReference>